<keyword evidence="3" id="KW-1185">Reference proteome</keyword>
<dbReference type="Proteomes" id="UP000029981">
    <property type="component" value="Chromosome 5"/>
</dbReference>
<reference evidence="2 3" key="4">
    <citation type="journal article" date="2011" name="BMC Genomics">
        <title>RNA-Seq improves annotation of protein-coding genes in the cucumber genome.</title>
        <authorList>
            <person name="Li Z."/>
            <person name="Zhang Z."/>
            <person name="Yan P."/>
            <person name="Huang S."/>
            <person name="Fei Z."/>
            <person name="Lin K."/>
        </authorList>
    </citation>
    <scope>NUCLEOTIDE SEQUENCE [LARGE SCALE GENOMIC DNA]</scope>
    <source>
        <strain evidence="3">cv. 9930</strain>
    </source>
</reference>
<dbReference type="AlphaFoldDB" id="A0A0A0KNF0"/>
<feature type="coiled-coil region" evidence="1">
    <location>
        <begin position="21"/>
        <end position="48"/>
    </location>
</feature>
<keyword evidence="1" id="KW-0175">Coiled coil</keyword>
<reference evidence="2 3" key="1">
    <citation type="journal article" date="2009" name="Nat. Genet.">
        <title>The genome of the cucumber, Cucumis sativus L.</title>
        <authorList>
            <person name="Huang S."/>
            <person name="Li R."/>
            <person name="Zhang Z."/>
            <person name="Li L."/>
            <person name="Gu X."/>
            <person name="Fan W."/>
            <person name="Lucas W.J."/>
            <person name="Wang X."/>
            <person name="Xie B."/>
            <person name="Ni P."/>
            <person name="Ren Y."/>
            <person name="Zhu H."/>
            <person name="Li J."/>
            <person name="Lin K."/>
            <person name="Jin W."/>
            <person name="Fei Z."/>
            <person name="Li G."/>
            <person name="Staub J."/>
            <person name="Kilian A."/>
            <person name="van der Vossen E.A."/>
            <person name="Wu Y."/>
            <person name="Guo J."/>
            <person name="He J."/>
            <person name="Jia Z."/>
            <person name="Ren Y."/>
            <person name="Tian G."/>
            <person name="Lu Y."/>
            <person name="Ruan J."/>
            <person name="Qian W."/>
            <person name="Wang M."/>
            <person name="Huang Q."/>
            <person name="Li B."/>
            <person name="Xuan Z."/>
            <person name="Cao J."/>
            <person name="Asan"/>
            <person name="Wu Z."/>
            <person name="Zhang J."/>
            <person name="Cai Q."/>
            <person name="Bai Y."/>
            <person name="Zhao B."/>
            <person name="Han Y."/>
            <person name="Li Y."/>
            <person name="Li X."/>
            <person name="Wang S."/>
            <person name="Shi Q."/>
            <person name="Liu S."/>
            <person name="Cho W.K."/>
            <person name="Kim J.Y."/>
            <person name="Xu Y."/>
            <person name="Heller-Uszynska K."/>
            <person name="Miao H."/>
            <person name="Cheng Z."/>
            <person name="Zhang S."/>
            <person name="Wu J."/>
            <person name="Yang Y."/>
            <person name="Kang H."/>
            <person name="Li M."/>
            <person name="Liang H."/>
            <person name="Ren X."/>
            <person name="Shi Z."/>
            <person name="Wen M."/>
            <person name="Jian M."/>
            <person name="Yang H."/>
            <person name="Zhang G."/>
            <person name="Yang Z."/>
            <person name="Chen R."/>
            <person name="Liu S."/>
            <person name="Li J."/>
            <person name="Ma L."/>
            <person name="Liu H."/>
            <person name="Zhou Y."/>
            <person name="Zhao J."/>
            <person name="Fang X."/>
            <person name="Li G."/>
            <person name="Fang L."/>
            <person name="Li Y."/>
            <person name="Liu D."/>
            <person name="Zheng H."/>
            <person name="Zhang Y."/>
            <person name="Qin N."/>
            <person name="Li Z."/>
            <person name="Yang G."/>
            <person name="Yang S."/>
            <person name="Bolund L."/>
            <person name="Kristiansen K."/>
            <person name="Zheng H."/>
            <person name="Li S."/>
            <person name="Zhang X."/>
            <person name="Yang H."/>
            <person name="Wang J."/>
            <person name="Sun R."/>
            <person name="Zhang B."/>
            <person name="Jiang S."/>
            <person name="Wang J."/>
            <person name="Du Y."/>
            <person name="Li S."/>
        </authorList>
    </citation>
    <scope>NUCLEOTIDE SEQUENCE [LARGE SCALE GENOMIC DNA]</scope>
    <source>
        <strain evidence="3">cv. 9930</strain>
    </source>
</reference>
<organism evidence="2 3">
    <name type="scientific">Cucumis sativus</name>
    <name type="common">Cucumber</name>
    <dbReference type="NCBI Taxonomy" id="3659"/>
    <lineage>
        <taxon>Eukaryota</taxon>
        <taxon>Viridiplantae</taxon>
        <taxon>Streptophyta</taxon>
        <taxon>Embryophyta</taxon>
        <taxon>Tracheophyta</taxon>
        <taxon>Spermatophyta</taxon>
        <taxon>Magnoliopsida</taxon>
        <taxon>eudicotyledons</taxon>
        <taxon>Gunneridae</taxon>
        <taxon>Pentapetalae</taxon>
        <taxon>rosids</taxon>
        <taxon>fabids</taxon>
        <taxon>Cucurbitales</taxon>
        <taxon>Cucurbitaceae</taxon>
        <taxon>Benincaseae</taxon>
        <taxon>Cucumis</taxon>
    </lineage>
</organism>
<name>A0A0A0KNF0_CUCSA</name>
<evidence type="ECO:0000313" key="2">
    <source>
        <dbReference type="EMBL" id="KGN51165.1"/>
    </source>
</evidence>
<reference evidence="2 3" key="2">
    <citation type="journal article" date="2009" name="PLoS ONE">
        <title>An integrated genetic and cytogenetic map of the cucumber genome.</title>
        <authorList>
            <person name="Ren Y."/>
            <person name="Zhang Z."/>
            <person name="Liu J."/>
            <person name="Staub J.E."/>
            <person name="Han Y."/>
            <person name="Cheng Z."/>
            <person name="Li X."/>
            <person name="Lu J."/>
            <person name="Miao H."/>
            <person name="Kang H."/>
            <person name="Xie B."/>
            <person name="Gu X."/>
            <person name="Wang X."/>
            <person name="Du Y."/>
            <person name="Jin W."/>
            <person name="Huang S."/>
        </authorList>
    </citation>
    <scope>NUCLEOTIDE SEQUENCE [LARGE SCALE GENOMIC DNA]</scope>
    <source>
        <strain evidence="3">cv. 9930</strain>
    </source>
</reference>
<evidence type="ECO:0000313" key="3">
    <source>
        <dbReference type="Proteomes" id="UP000029981"/>
    </source>
</evidence>
<proteinExistence type="predicted"/>
<dbReference type="EMBL" id="CM002926">
    <property type="protein sequence ID" value="KGN51165.1"/>
    <property type="molecule type" value="Genomic_DNA"/>
</dbReference>
<dbReference type="Gramene" id="KGN51165">
    <property type="protein sequence ID" value="KGN51165"/>
    <property type="gene ID" value="Csa_5G470550"/>
</dbReference>
<protein>
    <submittedName>
        <fullName evidence="2">Uncharacterized protein</fullName>
    </submittedName>
</protein>
<evidence type="ECO:0000256" key="1">
    <source>
        <dbReference type="SAM" id="Coils"/>
    </source>
</evidence>
<accession>A0A0A0KNF0</accession>
<sequence>MWHERRARQMLLSNATKTTLLIDLRGDHEILEQKLKNFQQNHGELTVKLDVGNIRTRTCLASNPT</sequence>
<reference evidence="2 3" key="3">
    <citation type="journal article" date="2010" name="BMC Genomics">
        <title>Transcriptome sequencing and comparative analysis of cucumber flowers with different sex types.</title>
        <authorList>
            <person name="Guo S."/>
            <person name="Zheng Y."/>
            <person name="Joung J.G."/>
            <person name="Liu S."/>
            <person name="Zhang Z."/>
            <person name="Crasta O.R."/>
            <person name="Sobral B.W."/>
            <person name="Xu Y."/>
            <person name="Huang S."/>
            <person name="Fei Z."/>
        </authorList>
    </citation>
    <scope>NUCLEOTIDE SEQUENCE [LARGE SCALE GENOMIC DNA]</scope>
    <source>
        <strain evidence="3">cv. 9930</strain>
    </source>
</reference>
<gene>
    <name evidence="2" type="ORF">Csa_5G470550</name>
</gene>